<proteinExistence type="predicted"/>
<accession>A0A7D5PAM4</accession>
<dbReference type="RefSeq" id="WP_179918528.1">
    <property type="nucleotide sequence ID" value="NZ_CP058909.1"/>
</dbReference>
<dbReference type="OrthoDB" id="191840at2157"/>
<organism evidence="1 2">
    <name type="scientific">Halosimplex pelagicum</name>
    <dbReference type="NCBI Taxonomy" id="869886"/>
    <lineage>
        <taxon>Archaea</taxon>
        <taxon>Methanobacteriati</taxon>
        <taxon>Methanobacteriota</taxon>
        <taxon>Stenosarchaea group</taxon>
        <taxon>Halobacteria</taxon>
        <taxon>Halobacteriales</taxon>
        <taxon>Haloarculaceae</taxon>
        <taxon>Halosimplex</taxon>
    </lineage>
</organism>
<dbReference type="GeneID" id="56084605"/>
<dbReference type="Proteomes" id="UP000509346">
    <property type="component" value="Chromosome"/>
</dbReference>
<gene>
    <name evidence="1" type="ORF">HZS54_18410</name>
</gene>
<dbReference type="EMBL" id="CP058909">
    <property type="protein sequence ID" value="QLH83481.1"/>
    <property type="molecule type" value="Genomic_DNA"/>
</dbReference>
<dbReference type="KEGG" id="hpel:HZS54_18410"/>
<keyword evidence="2" id="KW-1185">Reference proteome</keyword>
<sequence length="102" mass="11650">MRAVTKHLDEKARSIFADLGYTVTDSGGEYLAERKWRSVHVTPAEEFDETPDSGEYRCFVAWSEDVSELERRLEAADPDYEWAIMGVDEDGEYEVACHRNAA</sequence>
<dbReference type="InterPro" id="IPR055540">
    <property type="entry name" value="DUF7116"/>
</dbReference>
<dbReference type="Pfam" id="PF23429">
    <property type="entry name" value="DUF7116"/>
    <property type="match status" value="1"/>
</dbReference>
<protein>
    <submittedName>
        <fullName evidence="1">Uncharacterized protein</fullName>
    </submittedName>
</protein>
<evidence type="ECO:0000313" key="1">
    <source>
        <dbReference type="EMBL" id="QLH83481.1"/>
    </source>
</evidence>
<evidence type="ECO:0000313" key="2">
    <source>
        <dbReference type="Proteomes" id="UP000509346"/>
    </source>
</evidence>
<name>A0A7D5PAM4_9EURY</name>
<reference evidence="1 2" key="1">
    <citation type="submission" date="2020-07" db="EMBL/GenBank/DDBJ databases">
        <title>Halosimplex litoreum sp. nov. and Halosimplex rubrum sp. nov., isolated from different salt environments.</title>
        <authorList>
            <person name="Cui H."/>
        </authorList>
    </citation>
    <scope>NUCLEOTIDE SEQUENCE [LARGE SCALE GENOMIC DNA]</scope>
    <source>
        <strain evidence="1 2">R2</strain>
    </source>
</reference>
<dbReference type="AlphaFoldDB" id="A0A7D5PAM4"/>